<dbReference type="InterPro" id="IPR050397">
    <property type="entry name" value="Env_Response_Regulators"/>
</dbReference>
<keyword evidence="7" id="KW-1185">Reference proteome</keyword>
<dbReference type="EMBL" id="VCIW01000007">
    <property type="protein sequence ID" value="TLS51760.1"/>
    <property type="molecule type" value="Genomic_DNA"/>
</dbReference>
<dbReference type="InterPro" id="IPR014710">
    <property type="entry name" value="RmlC-like_jellyroll"/>
</dbReference>
<reference evidence="6 7" key="1">
    <citation type="submission" date="2019-05" db="EMBL/GenBank/DDBJ databases">
        <authorList>
            <person name="Narsing Rao M.P."/>
            <person name="Li W.J."/>
        </authorList>
    </citation>
    <scope>NUCLEOTIDE SEQUENCE [LARGE SCALE GENOMIC DNA]</scope>
    <source>
        <strain evidence="6 7">SYSU_K30003</strain>
    </source>
</reference>
<dbReference type="SUPFAM" id="SSF51206">
    <property type="entry name" value="cAMP-binding domain-like"/>
    <property type="match status" value="1"/>
</dbReference>
<dbReference type="PROSITE" id="PS50042">
    <property type="entry name" value="CNMP_BINDING_3"/>
    <property type="match status" value="1"/>
</dbReference>
<dbReference type="GO" id="GO:0005829">
    <property type="term" value="C:cytosol"/>
    <property type="evidence" value="ECO:0007669"/>
    <property type="project" value="TreeGrafter"/>
</dbReference>
<gene>
    <name evidence="6" type="ORF">FE782_12650</name>
</gene>
<organism evidence="6 7">
    <name type="scientific">Paenibacillus antri</name>
    <dbReference type="NCBI Taxonomy" id="2582848"/>
    <lineage>
        <taxon>Bacteria</taxon>
        <taxon>Bacillati</taxon>
        <taxon>Bacillota</taxon>
        <taxon>Bacilli</taxon>
        <taxon>Bacillales</taxon>
        <taxon>Paenibacillaceae</taxon>
        <taxon>Paenibacillus</taxon>
    </lineage>
</organism>
<dbReference type="PANTHER" id="PTHR24567">
    <property type="entry name" value="CRP FAMILY TRANSCRIPTIONAL REGULATORY PROTEIN"/>
    <property type="match status" value="1"/>
</dbReference>
<dbReference type="InterPro" id="IPR012318">
    <property type="entry name" value="HTH_CRP"/>
</dbReference>
<protein>
    <submittedName>
        <fullName evidence="6">Crp/Fnr family transcriptional regulator</fullName>
    </submittedName>
</protein>
<keyword evidence="3" id="KW-0010">Activator</keyword>
<dbReference type="RefSeq" id="WP_138194467.1">
    <property type="nucleotide sequence ID" value="NZ_VCIW01000007.1"/>
</dbReference>
<evidence type="ECO:0000256" key="1">
    <source>
        <dbReference type="ARBA" id="ARBA00023015"/>
    </source>
</evidence>
<dbReference type="Gene3D" id="2.60.120.10">
    <property type="entry name" value="Jelly Rolls"/>
    <property type="match status" value="1"/>
</dbReference>
<keyword evidence="1" id="KW-0805">Transcription regulation</keyword>
<evidence type="ECO:0000256" key="3">
    <source>
        <dbReference type="ARBA" id="ARBA00023159"/>
    </source>
</evidence>
<dbReference type="Pfam" id="PF00027">
    <property type="entry name" value="cNMP_binding"/>
    <property type="match status" value="1"/>
</dbReference>
<sequence length="220" mass="24767">MIELLRETELFSGLAEPLLRSIADECVTNAYPSGTILFRENEVGTLLYFVVSGSIKIFTTNANGESKILSIITRGDCFGELSLLDGKPRSATAQVIEDTKLISLSAKSFNQLLKNNHEITLGIIKQLSARLRETNQQVQDLTYLNSKQRVMKNLLQLAGTHGRRNAKTIHVRLSLNYDELSQMAGVTKPLLFQVFHELQEKQILSFVEKEFILDLSRLKV</sequence>
<dbReference type="PANTHER" id="PTHR24567:SF74">
    <property type="entry name" value="HTH-TYPE TRANSCRIPTIONAL REGULATOR ARCR"/>
    <property type="match status" value="1"/>
</dbReference>
<dbReference type="SMART" id="SM00100">
    <property type="entry name" value="cNMP"/>
    <property type="match status" value="1"/>
</dbReference>
<dbReference type="OrthoDB" id="9798104at2"/>
<dbReference type="Pfam" id="PF13545">
    <property type="entry name" value="HTH_Crp_2"/>
    <property type="match status" value="1"/>
</dbReference>
<dbReference type="InterPro" id="IPR036388">
    <property type="entry name" value="WH-like_DNA-bd_sf"/>
</dbReference>
<dbReference type="Proteomes" id="UP000309676">
    <property type="component" value="Unassembled WGS sequence"/>
</dbReference>
<dbReference type="PROSITE" id="PS00889">
    <property type="entry name" value="CNMP_BINDING_2"/>
    <property type="match status" value="1"/>
</dbReference>
<evidence type="ECO:0000256" key="4">
    <source>
        <dbReference type="ARBA" id="ARBA00023163"/>
    </source>
</evidence>
<feature type="domain" description="Cyclic nucleotide-binding" evidence="5">
    <location>
        <begin position="10"/>
        <end position="130"/>
    </location>
</feature>
<evidence type="ECO:0000313" key="7">
    <source>
        <dbReference type="Proteomes" id="UP000309676"/>
    </source>
</evidence>
<keyword evidence="4" id="KW-0804">Transcription</keyword>
<dbReference type="SUPFAM" id="SSF46785">
    <property type="entry name" value="Winged helix' DNA-binding domain"/>
    <property type="match status" value="1"/>
</dbReference>
<keyword evidence="2" id="KW-0238">DNA-binding</keyword>
<dbReference type="GO" id="GO:0003700">
    <property type="term" value="F:DNA-binding transcription factor activity"/>
    <property type="evidence" value="ECO:0007669"/>
    <property type="project" value="TreeGrafter"/>
</dbReference>
<dbReference type="InterPro" id="IPR018490">
    <property type="entry name" value="cNMP-bd_dom_sf"/>
</dbReference>
<dbReference type="CDD" id="cd00038">
    <property type="entry name" value="CAP_ED"/>
    <property type="match status" value="1"/>
</dbReference>
<dbReference type="InterPro" id="IPR036390">
    <property type="entry name" value="WH_DNA-bd_sf"/>
</dbReference>
<accession>A0A5R9GCF8</accession>
<comment type="caution">
    <text evidence="6">The sequence shown here is derived from an EMBL/GenBank/DDBJ whole genome shotgun (WGS) entry which is preliminary data.</text>
</comment>
<evidence type="ECO:0000313" key="6">
    <source>
        <dbReference type="EMBL" id="TLS51760.1"/>
    </source>
</evidence>
<dbReference type="Gene3D" id="1.10.10.10">
    <property type="entry name" value="Winged helix-like DNA-binding domain superfamily/Winged helix DNA-binding domain"/>
    <property type="match status" value="1"/>
</dbReference>
<dbReference type="InterPro" id="IPR000595">
    <property type="entry name" value="cNMP-bd_dom"/>
</dbReference>
<dbReference type="GO" id="GO:0003677">
    <property type="term" value="F:DNA binding"/>
    <property type="evidence" value="ECO:0007669"/>
    <property type="project" value="UniProtKB-KW"/>
</dbReference>
<evidence type="ECO:0000256" key="2">
    <source>
        <dbReference type="ARBA" id="ARBA00023125"/>
    </source>
</evidence>
<proteinExistence type="predicted"/>
<dbReference type="AlphaFoldDB" id="A0A5R9GCF8"/>
<evidence type="ECO:0000259" key="5">
    <source>
        <dbReference type="PROSITE" id="PS50042"/>
    </source>
</evidence>
<dbReference type="InterPro" id="IPR018488">
    <property type="entry name" value="cNMP-bd_CS"/>
</dbReference>
<name>A0A5R9GCF8_9BACL</name>